<gene>
    <name evidence="2" type="ORF">EH28_02704</name>
</gene>
<feature type="region of interest" description="Disordered" evidence="1">
    <location>
        <begin position="1"/>
        <end position="22"/>
    </location>
</feature>
<feature type="compositionally biased region" description="Basic residues" evidence="1">
    <location>
        <begin position="103"/>
        <end position="116"/>
    </location>
</feature>
<reference evidence="2" key="1">
    <citation type="journal article" date="2015" name="PLoS Genet.">
        <title>Genome Sequencing of the Perciform Fish Larimichthys crocea Provides Insights into Molecular and Genetic Mechanisms of Stress Adaptation.</title>
        <authorList>
            <person name="Ao J."/>
            <person name="Mu Y."/>
            <person name="Xiang L.X."/>
            <person name="Fan D."/>
            <person name="Feng M."/>
            <person name="Zhang S."/>
            <person name="Shi Q."/>
            <person name="Zhu L.Y."/>
            <person name="Li T."/>
            <person name="Ding Y."/>
            <person name="Nie L."/>
            <person name="Li Q."/>
            <person name="Dong W.R."/>
            <person name="Jiang L."/>
            <person name="Sun B."/>
            <person name="Zhang X."/>
            <person name="Li M."/>
            <person name="Zhang H.Q."/>
            <person name="Xie S."/>
            <person name="Zhu Y."/>
            <person name="Jiang X."/>
            <person name="Wang X."/>
            <person name="Mu P."/>
            <person name="Chen W."/>
            <person name="Yue Z."/>
            <person name="Wang Z."/>
            <person name="Wang J."/>
            <person name="Shao J.Z."/>
            <person name="Chen X."/>
        </authorList>
    </citation>
    <scope>NUCLEOTIDE SEQUENCE [LARGE SCALE GENOMIC DNA]</scope>
    <source>
        <strain evidence="2">SSNF</strain>
        <tissue evidence="2">Blood</tissue>
    </source>
</reference>
<feature type="compositionally biased region" description="Pro residues" evidence="1">
    <location>
        <begin position="238"/>
        <end position="259"/>
    </location>
</feature>
<accession>A0A0F8CF56</accession>
<feature type="compositionally biased region" description="Pro residues" evidence="1">
    <location>
        <begin position="184"/>
        <end position="194"/>
    </location>
</feature>
<dbReference type="AlphaFoldDB" id="A0A0F8CF56"/>
<sequence length="331" mass="35115">MEVENESGNEAEEDRRRDGHDVAWTGVTVKNLPSCNYVKPQDQIEEPNTAAAAAAQKTHDTQTHLPGGSFLLQVRGGEKDPVPSSVHRRYHGENPDTDAVHRFTSRRNHRGAAQRKSRVRFIVSGLFCARSRSRSVFTRLQQRGEAGEEEQAAGEEDAVQRPHGAALREESGARVAAVTERRSAPPPPPPPHPAAPTSTSTDGVKPARSCRAPSGGSAHTCPHLPTPDLRGLYDVGHPLPPNPSPPPSLCIIHPAPPPITASLPASHHAGGDEAAGEVPEEADHGADPGRGLCWRGGGQGERGDRGVPPEGQPVPGRTFLQGDVTGERPGS</sequence>
<organism evidence="2">
    <name type="scientific">Larimichthys crocea</name>
    <name type="common">Large yellow croaker</name>
    <name type="synonym">Pseudosciaena crocea</name>
    <dbReference type="NCBI Taxonomy" id="215358"/>
    <lineage>
        <taxon>Eukaryota</taxon>
        <taxon>Metazoa</taxon>
        <taxon>Chordata</taxon>
        <taxon>Craniata</taxon>
        <taxon>Vertebrata</taxon>
        <taxon>Euteleostomi</taxon>
        <taxon>Actinopterygii</taxon>
        <taxon>Neopterygii</taxon>
        <taxon>Teleostei</taxon>
        <taxon>Neoteleostei</taxon>
        <taxon>Acanthomorphata</taxon>
        <taxon>Eupercaria</taxon>
        <taxon>Sciaenidae</taxon>
        <taxon>Larimichthys</taxon>
    </lineage>
</organism>
<evidence type="ECO:0000313" key="2">
    <source>
        <dbReference type="EMBL" id="KKF18045.1"/>
    </source>
</evidence>
<name>A0A0F8CF56_LARCR</name>
<dbReference type="EMBL" id="KQ042197">
    <property type="protein sequence ID" value="KKF18045.1"/>
    <property type="molecule type" value="Genomic_DNA"/>
</dbReference>
<feature type="region of interest" description="Disordered" evidence="1">
    <location>
        <begin position="134"/>
        <end position="331"/>
    </location>
</feature>
<protein>
    <submittedName>
        <fullName evidence="2">Uncharacterized protein</fullName>
    </submittedName>
</protein>
<feature type="region of interest" description="Disordered" evidence="1">
    <location>
        <begin position="46"/>
        <end position="116"/>
    </location>
</feature>
<evidence type="ECO:0000256" key="1">
    <source>
        <dbReference type="SAM" id="MobiDB-lite"/>
    </source>
</evidence>
<feature type="compositionally biased region" description="Acidic residues" evidence="1">
    <location>
        <begin position="147"/>
        <end position="157"/>
    </location>
</feature>
<proteinExistence type="predicted"/>
<feature type="compositionally biased region" description="Basic and acidic residues" evidence="1">
    <location>
        <begin position="91"/>
        <end position="101"/>
    </location>
</feature>
<feature type="compositionally biased region" description="Acidic residues" evidence="1">
    <location>
        <begin position="1"/>
        <end position="12"/>
    </location>
</feature>